<evidence type="ECO:0000256" key="5">
    <source>
        <dbReference type="ARBA" id="ARBA00022801"/>
    </source>
</evidence>
<feature type="signal peptide" evidence="7">
    <location>
        <begin position="1"/>
        <end position="23"/>
    </location>
</feature>
<dbReference type="GO" id="GO:0006071">
    <property type="term" value="P:glycerol metabolic process"/>
    <property type="evidence" value="ECO:0007669"/>
    <property type="project" value="UniProtKB-KW"/>
</dbReference>
<dbReference type="OrthoDB" id="9795622at2"/>
<dbReference type="EC" id="3.1.4.46" evidence="2"/>
<feature type="domain" description="GP-PDE" evidence="8">
    <location>
        <begin position="62"/>
        <end position="411"/>
    </location>
</feature>
<dbReference type="PROSITE" id="PS51704">
    <property type="entry name" value="GP_PDE"/>
    <property type="match status" value="1"/>
</dbReference>
<comment type="catalytic activity">
    <reaction evidence="6">
        <text>a sn-glycero-3-phosphodiester + H2O = an alcohol + sn-glycerol 3-phosphate + H(+)</text>
        <dbReference type="Rhea" id="RHEA:12969"/>
        <dbReference type="ChEBI" id="CHEBI:15377"/>
        <dbReference type="ChEBI" id="CHEBI:15378"/>
        <dbReference type="ChEBI" id="CHEBI:30879"/>
        <dbReference type="ChEBI" id="CHEBI:57597"/>
        <dbReference type="ChEBI" id="CHEBI:83408"/>
        <dbReference type="EC" id="3.1.4.46"/>
    </reaction>
</comment>
<keyword evidence="5" id="KW-0378">Hydrolase</keyword>
<dbReference type="EMBL" id="AWWI01000100">
    <property type="protein sequence ID" value="PIL19429.1"/>
    <property type="molecule type" value="Genomic_DNA"/>
</dbReference>
<evidence type="ECO:0000256" key="4">
    <source>
        <dbReference type="ARBA" id="ARBA00022798"/>
    </source>
</evidence>
<dbReference type="GO" id="GO:0008889">
    <property type="term" value="F:glycerophosphodiester phosphodiesterase activity"/>
    <property type="evidence" value="ECO:0007669"/>
    <property type="project" value="UniProtKB-EC"/>
</dbReference>
<evidence type="ECO:0000256" key="7">
    <source>
        <dbReference type="SAM" id="SignalP"/>
    </source>
</evidence>
<comment type="similarity">
    <text evidence="1">Belongs to the glycerophosphoryl diester phosphodiesterase family.</text>
</comment>
<dbReference type="Pfam" id="PF03009">
    <property type="entry name" value="GDPD"/>
    <property type="match status" value="1"/>
</dbReference>
<evidence type="ECO:0000256" key="2">
    <source>
        <dbReference type="ARBA" id="ARBA00012247"/>
    </source>
</evidence>
<gene>
    <name evidence="9" type="ORF">P775_14915</name>
</gene>
<evidence type="ECO:0000259" key="8">
    <source>
        <dbReference type="PROSITE" id="PS51704"/>
    </source>
</evidence>
<dbReference type="PANTHER" id="PTHR43620">
    <property type="entry name" value="GLYCEROPHOSPHORYL DIESTER PHOSPHODIESTERASE"/>
    <property type="match status" value="1"/>
</dbReference>
<accession>A0A2G8RCZ6</accession>
<evidence type="ECO:0000313" key="10">
    <source>
        <dbReference type="Proteomes" id="UP000231259"/>
    </source>
</evidence>
<keyword evidence="4" id="KW-0319">Glycerol metabolism</keyword>
<sequence length="411" mass="44485">MRRLSVLGCGALLAFSAALPAKAQDVGLSYGVRPFYLIDKLEEGALKDKLMSCRGQTPERSDFSIGHRGAPLMFPEHTAESYTAAAHMGAGIVECDVTFTKDKELVCRHAQNDLATTTNILVSDLAGTCVTPFTPANGDAAATAECRTSELTLAEFKSLTPKMDSSDKTATSAEAFQGGNADFRTTLYAEQPAHLMTLAESITLIGDMGGKFTPELKNASVEMPFEGFTQEMYAQKLVDSFEAAGVPAADVWMQSFDLSDITYWIAHAPDFGEQSVYLDDRYEASDEDEGPIDPMDPATFKPTMQELADMGVNYLAPPLWMMLTVKDGKMVASPYADAANEAGLKLIAWSLERSGPLNNGGGWYFQTVNELVDSDGDYFTVLDALHTEAKVAGVFSDWPATVTYYANCMGL</sequence>
<keyword evidence="3 7" id="KW-0732">Signal</keyword>
<evidence type="ECO:0000313" key="9">
    <source>
        <dbReference type="EMBL" id="PIL19429.1"/>
    </source>
</evidence>
<name>A0A2G8RCZ6_9RHOB</name>
<evidence type="ECO:0000256" key="1">
    <source>
        <dbReference type="ARBA" id="ARBA00007277"/>
    </source>
</evidence>
<organism evidence="9 10">
    <name type="scientific">Puniceibacterium antarcticum</name>
    <dbReference type="NCBI Taxonomy" id="1206336"/>
    <lineage>
        <taxon>Bacteria</taxon>
        <taxon>Pseudomonadati</taxon>
        <taxon>Pseudomonadota</taxon>
        <taxon>Alphaproteobacteria</taxon>
        <taxon>Rhodobacterales</taxon>
        <taxon>Paracoccaceae</taxon>
        <taxon>Puniceibacterium</taxon>
    </lineage>
</organism>
<reference evidence="9 10" key="1">
    <citation type="submission" date="2013-09" db="EMBL/GenBank/DDBJ databases">
        <title>Genome sequencing of Phaeobacter antarcticus sp. nov. SM1211.</title>
        <authorList>
            <person name="Zhang X.-Y."/>
            <person name="Liu C."/>
            <person name="Chen X.-L."/>
            <person name="Xie B.-B."/>
            <person name="Qin Q.-L."/>
            <person name="Rong J.-C."/>
            <person name="Zhang Y.-Z."/>
        </authorList>
    </citation>
    <scope>NUCLEOTIDE SEQUENCE [LARGE SCALE GENOMIC DNA]</scope>
    <source>
        <strain evidence="9 10">SM1211</strain>
    </source>
</reference>
<keyword evidence="10" id="KW-1185">Reference proteome</keyword>
<proteinExistence type="inferred from homology"/>
<dbReference type="RefSeq" id="WP_099911598.1">
    <property type="nucleotide sequence ID" value="NZ_AWWI01000100.1"/>
</dbReference>
<dbReference type="AlphaFoldDB" id="A0A2G8RCZ6"/>
<feature type="chain" id="PRO_5013775622" description="glycerophosphodiester phosphodiesterase" evidence="7">
    <location>
        <begin position="24"/>
        <end position="411"/>
    </location>
</feature>
<evidence type="ECO:0000256" key="3">
    <source>
        <dbReference type="ARBA" id="ARBA00022729"/>
    </source>
</evidence>
<dbReference type="Proteomes" id="UP000231259">
    <property type="component" value="Unassembled WGS sequence"/>
</dbReference>
<dbReference type="GO" id="GO:0006629">
    <property type="term" value="P:lipid metabolic process"/>
    <property type="evidence" value="ECO:0007669"/>
    <property type="project" value="InterPro"/>
</dbReference>
<dbReference type="Gene3D" id="3.20.20.190">
    <property type="entry name" value="Phosphatidylinositol (PI) phosphodiesterase"/>
    <property type="match status" value="1"/>
</dbReference>
<evidence type="ECO:0000256" key="6">
    <source>
        <dbReference type="ARBA" id="ARBA00047512"/>
    </source>
</evidence>
<dbReference type="SUPFAM" id="SSF51695">
    <property type="entry name" value="PLC-like phosphodiesterases"/>
    <property type="match status" value="1"/>
</dbReference>
<dbReference type="InterPro" id="IPR030395">
    <property type="entry name" value="GP_PDE_dom"/>
</dbReference>
<dbReference type="PANTHER" id="PTHR43620:SF7">
    <property type="entry name" value="GLYCEROPHOSPHODIESTER PHOSPHODIESTERASE GDPD5-RELATED"/>
    <property type="match status" value="1"/>
</dbReference>
<comment type="caution">
    <text evidence="9">The sequence shown here is derived from an EMBL/GenBank/DDBJ whole genome shotgun (WGS) entry which is preliminary data.</text>
</comment>
<protein>
    <recommendedName>
        <fullName evidence="2">glycerophosphodiester phosphodiesterase</fullName>
        <ecNumber evidence="2">3.1.4.46</ecNumber>
    </recommendedName>
</protein>
<dbReference type="InterPro" id="IPR017946">
    <property type="entry name" value="PLC-like_Pdiesterase_TIM-brl"/>
</dbReference>